<evidence type="ECO:0000313" key="1">
    <source>
        <dbReference type="EMBL" id="KAH7907363.1"/>
    </source>
</evidence>
<proteinExistence type="predicted"/>
<accession>A0ACB8A3X0</accession>
<reference evidence="1" key="1">
    <citation type="journal article" date="2021" name="New Phytol.">
        <title>Evolutionary innovations through gain and loss of genes in the ectomycorrhizal Boletales.</title>
        <authorList>
            <person name="Wu G."/>
            <person name="Miyauchi S."/>
            <person name="Morin E."/>
            <person name="Kuo A."/>
            <person name="Drula E."/>
            <person name="Varga T."/>
            <person name="Kohler A."/>
            <person name="Feng B."/>
            <person name="Cao Y."/>
            <person name="Lipzen A."/>
            <person name="Daum C."/>
            <person name="Hundley H."/>
            <person name="Pangilinan J."/>
            <person name="Johnson J."/>
            <person name="Barry K."/>
            <person name="LaButti K."/>
            <person name="Ng V."/>
            <person name="Ahrendt S."/>
            <person name="Min B."/>
            <person name="Choi I.G."/>
            <person name="Park H."/>
            <person name="Plett J.M."/>
            <person name="Magnuson J."/>
            <person name="Spatafora J.W."/>
            <person name="Nagy L.G."/>
            <person name="Henrissat B."/>
            <person name="Grigoriev I.V."/>
            <person name="Yang Z.L."/>
            <person name="Xu J."/>
            <person name="Martin F.M."/>
        </authorList>
    </citation>
    <scope>NUCLEOTIDE SEQUENCE</scope>
    <source>
        <strain evidence="1">ATCC 28755</strain>
    </source>
</reference>
<organism evidence="1 2">
    <name type="scientific">Hygrophoropsis aurantiaca</name>
    <dbReference type="NCBI Taxonomy" id="72124"/>
    <lineage>
        <taxon>Eukaryota</taxon>
        <taxon>Fungi</taxon>
        <taxon>Dikarya</taxon>
        <taxon>Basidiomycota</taxon>
        <taxon>Agaricomycotina</taxon>
        <taxon>Agaricomycetes</taxon>
        <taxon>Agaricomycetidae</taxon>
        <taxon>Boletales</taxon>
        <taxon>Coniophorineae</taxon>
        <taxon>Hygrophoropsidaceae</taxon>
        <taxon>Hygrophoropsis</taxon>
    </lineage>
</organism>
<sequence length="411" mass="46468">MAFLSVKYLPRGSQGHLLPKLQTLTWRGDYTTELPFIHFFASPSLRTLRLGFYITSHAVSLLSTLDDHFPSLTCLYLPQADSRDRADQYLTAISRAIESRSCQGLECFHADMVDAPALRKLAHLPNLKELTVRMLRNSSGIVSSNYNGFLNLKTLRVHHCQIDILVSFFRSTQMPLESIDLQVYHRDHEPDQLPQSPLGDLTSLIASQPCQSSLTKLEMRYFRDPDGSDRLDSALNITMLRPLFVFSNLRLCHVDIEGISADFTFDLNDDALVELAASWPHLETLIFRRRVGWQNTSTITFNGLASLLRGCPLLKKLTLSMDATRLDYTSTGEGALNRRVKRLNLGDSIIEEPVAVALILADLFGSLEQVDAWPVVRRHRRRYQPLWDEVNSIVKRKREEAAGSGGSQINT</sequence>
<dbReference type="Proteomes" id="UP000790377">
    <property type="component" value="Unassembled WGS sequence"/>
</dbReference>
<name>A0ACB8A3X0_9AGAM</name>
<gene>
    <name evidence="1" type="ORF">BJ138DRAFT_509060</name>
</gene>
<evidence type="ECO:0000313" key="2">
    <source>
        <dbReference type="Proteomes" id="UP000790377"/>
    </source>
</evidence>
<protein>
    <submittedName>
        <fullName evidence="1">Uncharacterized protein</fullName>
    </submittedName>
</protein>
<dbReference type="EMBL" id="MU267911">
    <property type="protein sequence ID" value="KAH7907363.1"/>
    <property type="molecule type" value="Genomic_DNA"/>
</dbReference>
<keyword evidence="2" id="KW-1185">Reference proteome</keyword>
<comment type="caution">
    <text evidence="1">The sequence shown here is derived from an EMBL/GenBank/DDBJ whole genome shotgun (WGS) entry which is preliminary data.</text>
</comment>